<dbReference type="Gene3D" id="3.40.190.290">
    <property type="match status" value="1"/>
</dbReference>
<dbReference type="AlphaFoldDB" id="I2C810"/>
<dbReference type="EMBL" id="CP003332">
    <property type="protein sequence ID" value="AFJ62784.1"/>
    <property type="molecule type" value="Genomic_DNA"/>
</dbReference>
<dbReference type="Gene3D" id="1.10.10.10">
    <property type="entry name" value="Winged helix-like DNA-binding domain superfamily/Winged helix DNA-binding domain"/>
    <property type="match status" value="1"/>
</dbReference>
<organism evidence="6 7">
    <name type="scientific">Bacillus amyloliquefaciens (strain Y2)</name>
    <name type="common">Bacillus amyloliquefaciens subsp. plantarum (strain B9601-Y2)</name>
    <dbReference type="NCBI Taxonomy" id="1155777"/>
    <lineage>
        <taxon>Bacteria</taxon>
        <taxon>Bacillati</taxon>
        <taxon>Bacillota</taxon>
        <taxon>Bacilli</taxon>
        <taxon>Bacillales</taxon>
        <taxon>Bacillaceae</taxon>
        <taxon>Bacillus</taxon>
        <taxon>Bacillus amyloliquefaciens group</taxon>
    </lineage>
</organism>
<dbReference type="FunFam" id="1.10.10.10:FF:000001">
    <property type="entry name" value="LysR family transcriptional regulator"/>
    <property type="match status" value="1"/>
</dbReference>
<dbReference type="InterPro" id="IPR005119">
    <property type="entry name" value="LysR_subst-bd"/>
</dbReference>
<evidence type="ECO:0000313" key="6">
    <source>
        <dbReference type="EMBL" id="AFJ62784.1"/>
    </source>
</evidence>
<dbReference type="CDD" id="cd05466">
    <property type="entry name" value="PBP2_LTTR_substrate"/>
    <property type="match status" value="1"/>
</dbReference>
<evidence type="ECO:0000256" key="1">
    <source>
        <dbReference type="ARBA" id="ARBA00009437"/>
    </source>
</evidence>
<proteinExistence type="inferred from homology"/>
<dbReference type="GO" id="GO:0003700">
    <property type="term" value="F:DNA-binding transcription factor activity"/>
    <property type="evidence" value="ECO:0007669"/>
    <property type="project" value="InterPro"/>
</dbReference>
<dbReference type="PANTHER" id="PTHR30126">
    <property type="entry name" value="HTH-TYPE TRANSCRIPTIONAL REGULATOR"/>
    <property type="match status" value="1"/>
</dbReference>
<evidence type="ECO:0000256" key="4">
    <source>
        <dbReference type="ARBA" id="ARBA00023163"/>
    </source>
</evidence>
<dbReference type="SUPFAM" id="SSF53850">
    <property type="entry name" value="Periplasmic binding protein-like II"/>
    <property type="match status" value="1"/>
</dbReference>
<gene>
    <name evidence="6" type="primary">ywqM</name>
    <name evidence="6" type="ORF">MUS_2877</name>
</gene>
<dbReference type="InterPro" id="IPR036388">
    <property type="entry name" value="WH-like_DNA-bd_sf"/>
</dbReference>
<dbReference type="SUPFAM" id="SSF46785">
    <property type="entry name" value="Winged helix' DNA-binding domain"/>
    <property type="match status" value="1"/>
</dbReference>
<feature type="domain" description="HTH lysR-type" evidence="5">
    <location>
        <begin position="2"/>
        <end position="59"/>
    </location>
</feature>
<protein>
    <submittedName>
        <fullName evidence="6">Oxidative stress transcriptional regulator</fullName>
    </submittedName>
</protein>
<keyword evidence="2" id="KW-0805">Transcription regulation</keyword>
<dbReference type="PATRIC" id="fig|1126211.3.peg.2736"/>
<dbReference type="GO" id="GO:0000976">
    <property type="term" value="F:transcription cis-regulatory region binding"/>
    <property type="evidence" value="ECO:0007669"/>
    <property type="project" value="TreeGrafter"/>
</dbReference>
<dbReference type="Proteomes" id="UP000002878">
    <property type="component" value="Chromosome"/>
</dbReference>
<dbReference type="PRINTS" id="PR00039">
    <property type="entry name" value="HTHLYSR"/>
</dbReference>
<dbReference type="InterPro" id="IPR036390">
    <property type="entry name" value="WH_DNA-bd_sf"/>
</dbReference>
<accession>I2C810</accession>
<name>I2C810_BACAY</name>
<dbReference type="PANTHER" id="PTHR30126:SF100">
    <property type="entry name" value="LYSR-FAMILY TRANSCRIPTIONAL REGULATOR"/>
    <property type="match status" value="1"/>
</dbReference>
<dbReference type="Pfam" id="PF03466">
    <property type="entry name" value="LysR_substrate"/>
    <property type="match status" value="1"/>
</dbReference>
<dbReference type="KEGG" id="bqy:MUS_2877"/>
<evidence type="ECO:0000256" key="3">
    <source>
        <dbReference type="ARBA" id="ARBA00023125"/>
    </source>
</evidence>
<dbReference type="InterPro" id="IPR000847">
    <property type="entry name" value="LysR_HTH_N"/>
</dbReference>
<evidence type="ECO:0000259" key="5">
    <source>
        <dbReference type="PROSITE" id="PS50931"/>
    </source>
</evidence>
<dbReference type="PROSITE" id="PS50931">
    <property type="entry name" value="HTH_LYSR"/>
    <property type="match status" value="1"/>
</dbReference>
<evidence type="ECO:0000256" key="2">
    <source>
        <dbReference type="ARBA" id="ARBA00023015"/>
    </source>
</evidence>
<evidence type="ECO:0000313" key="7">
    <source>
        <dbReference type="Proteomes" id="UP000002878"/>
    </source>
</evidence>
<keyword evidence="3" id="KW-0238">DNA-binding</keyword>
<sequence>MMEIRHLKTFITIVEKGGFTKAAEYLGYAQSTITSHIKDIEQEIGKPLFNRFGKKMLLTEAGELLFPYANEMIRISEKVKQIQSNDEPMGTLVIGAPESLTVYRLPPIIHEFKKLFPKVKITLKSSTCWELKNDLRNGKVDLAFLLEHEQEEADLYIEKLITEPMILIFPKKHRLQNTPFDDFYFSSDEVILYTEHGCSYRTYFEEYMKHQGPVSENTFEFWSVEAIKQCVMCGLGISLLPLITVQKELKENKLSGLILNETRILTQMAYHKKRWLSLAMAEFINIVKKHAELWKRTQTL</sequence>
<dbReference type="HOGENOM" id="CLU_039613_6_1_9"/>
<comment type="similarity">
    <text evidence="1">Belongs to the LysR transcriptional regulatory family.</text>
</comment>
<keyword evidence="4" id="KW-0804">Transcription</keyword>
<reference evidence="6 7" key="1">
    <citation type="journal article" date="2012" name="J. Biotechnol.">
        <title>Genome sequence of the plant growth promoting strain Bacillus amyloliquefaciens subsp. plantarum B9601-Y2 and expression of mersacidin and other secondary metabolites.</title>
        <authorList>
            <person name="He P."/>
            <person name="Hao K."/>
            <person name="Blom J."/>
            <person name="Ruckert C."/>
            <person name="Vater J."/>
            <person name="Mao Z."/>
            <person name="Wu Y."/>
            <person name="Hou M."/>
            <person name="He P."/>
            <person name="He Y."/>
            <person name="Borriss R."/>
        </authorList>
    </citation>
    <scope>NUCLEOTIDE SEQUENCE [LARGE SCALE GENOMIC DNA]</scope>
    <source>
        <strain evidence="6">Y2</strain>
    </source>
</reference>
<dbReference type="Pfam" id="PF00126">
    <property type="entry name" value="HTH_1"/>
    <property type="match status" value="1"/>
</dbReference>